<gene>
    <name evidence="10" type="ORF">G1H10_09765</name>
</gene>
<evidence type="ECO:0000313" key="10">
    <source>
        <dbReference type="EMBL" id="NEE00456.1"/>
    </source>
</evidence>
<evidence type="ECO:0000256" key="8">
    <source>
        <dbReference type="SAM" id="MobiDB-lite"/>
    </source>
</evidence>
<dbReference type="AlphaFoldDB" id="A0A6L9S5M0"/>
<dbReference type="InterPro" id="IPR025966">
    <property type="entry name" value="OppC_N"/>
</dbReference>
<dbReference type="GO" id="GO:0005886">
    <property type="term" value="C:plasma membrane"/>
    <property type="evidence" value="ECO:0007669"/>
    <property type="project" value="UniProtKB-SubCell"/>
</dbReference>
<dbReference type="PANTHER" id="PTHR43386:SF1">
    <property type="entry name" value="D,D-DIPEPTIDE TRANSPORT SYSTEM PERMEASE PROTEIN DDPC-RELATED"/>
    <property type="match status" value="1"/>
</dbReference>
<evidence type="ECO:0000256" key="3">
    <source>
        <dbReference type="ARBA" id="ARBA00022475"/>
    </source>
</evidence>
<accession>A0A6L9S5M0</accession>
<keyword evidence="4 7" id="KW-0812">Transmembrane</keyword>
<evidence type="ECO:0000256" key="7">
    <source>
        <dbReference type="RuleBase" id="RU363032"/>
    </source>
</evidence>
<dbReference type="InterPro" id="IPR050366">
    <property type="entry name" value="BP-dependent_transpt_permease"/>
</dbReference>
<evidence type="ECO:0000259" key="9">
    <source>
        <dbReference type="PROSITE" id="PS50928"/>
    </source>
</evidence>
<sequence length="311" mass="32282">MTLDSSEKLGAARTPDGDGTGPGGAADAAAPPPAPRRETAAGIFFRKPLAVFFLAVLAGMVLIALLGPVFGGDPVATGNPSMQPPSSEHLLGTDHLGRDYLARVLHGGRTSLFVGFSVAALCMTLGVVIGSLAGFYGGIIDIVLVKIIEFFQAIPGLVLALVAAAILGANVMVIIAILALTMWTGVARIMRAEAARIAQLGYVESSRSAGFPRWRILASDVLPNAMPPVIVTTTMTVGTAILVESGLAYLGIGDANRPTWGSLLNDAQPYLNSAWWLALFPGLCIFLVVLSVNLLGDALNDALNPTIGRVK</sequence>
<keyword evidence="5 7" id="KW-1133">Transmembrane helix</keyword>
<dbReference type="PROSITE" id="PS50928">
    <property type="entry name" value="ABC_TM1"/>
    <property type="match status" value="1"/>
</dbReference>
<reference evidence="10 11" key="1">
    <citation type="submission" date="2020-02" db="EMBL/GenBank/DDBJ databases">
        <authorList>
            <person name="Li X.-J."/>
            <person name="Han X.-M."/>
        </authorList>
    </citation>
    <scope>NUCLEOTIDE SEQUENCE [LARGE SCALE GENOMIC DNA]</scope>
    <source>
        <strain evidence="10 11">CCTCC AB 2017055</strain>
    </source>
</reference>
<organism evidence="10 11">
    <name type="scientific">Phytoactinopolyspora halotolerans</name>
    <dbReference type="NCBI Taxonomy" id="1981512"/>
    <lineage>
        <taxon>Bacteria</taxon>
        <taxon>Bacillati</taxon>
        <taxon>Actinomycetota</taxon>
        <taxon>Actinomycetes</taxon>
        <taxon>Jiangellales</taxon>
        <taxon>Jiangellaceae</taxon>
        <taxon>Phytoactinopolyspora</taxon>
    </lineage>
</organism>
<comment type="subcellular location">
    <subcellularLocation>
        <location evidence="1 7">Cell membrane</location>
        <topology evidence="1 7">Multi-pass membrane protein</topology>
    </subcellularLocation>
</comment>
<feature type="transmembrane region" description="Helical" evidence="7">
    <location>
        <begin position="229"/>
        <end position="252"/>
    </location>
</feature>
<dbReference type="Gene3D" id="1.10.3720.10">
    <property type="entry name" value="MetI-like"/>
    <property type="match status" value="1"/>
</dbReference>
<evidence type="ECO:0000256" key="5">
    <source>
        <dbReference type="ARBA" id="ARBA00022989"/>
    </source>
</evidence>
<feature type="transmembrane region" description="Helical" evidence="7">
    <location>
        <begin position="112"/>
        <end position="145"/>
    </location>
</feature>
<dbReference type="Pfam" id="PF00528">
    <property type="entry name" value="BPD_transp_1"/>
    <property type="match status" value="1"/>
</dbReference>
<feature type="transmembrane region" description="Helical" evidence="7">
    <location>
        <begin position="157"/>
        <end position="183"/>
    </location>
</feature>
<evidence type="ECO:0000256" key="4">
    <source>
        <dbReference type="ARBA" id="ARBA00022692"/>
    </source>
</evidence>
<dbReference type="SUPFAM" id="SSF161098">
    <property type="entry name" value="MetI-like"/>
    <property type="match status" value="1"/>
</dbReference>
<dbReference type="InterPro" id="IPR035906">
    <property type="entry name" value="MetI-like_sf"/>
</dbReference>
<name>A0A6L9S5M0_9ACTN</name>
<keyword evidence="3" id="KW-1003">Cell membrane</keyword>
<evidence type="ECO:0000313" key="11">
    <source>
        <dbReference type="Proteomes" id="UP000475214"/>
    </source>
</evidence>
<protein>
    <submittedName>
        <fullName evidence="10">ABC transporter permease</fullName>
    </submittedName>
</protein>
<dbReference type="PANTHER" id="PTHR43386">
    <property type="entry name" value="OLIGOPEPTIDE TRANSPORT SYSTEM PERMEASE PROTEIN APPC"/>
    <property type="match status" value="1"/>
</dbReference>
<keyword evidence="6 7" id="KW-0472">Membrane</keyword>
<evidence type="ECO:0000256" key="6">
    <source>
        <dbReference type="ARBA" id="ARBA00023136"/>
    </source>
</evidence>
<feature type="transmembrane region" description="Helical" evidence="7">
    <location>
        <begin position="49"/>
        <end position="70"/>
    </location>
</feature>
<dbReference type="InterPro" id="IPR000515">
    <property type="entry name" value="MetI-like"/>
</dbReference>
<evidence type="ECO:0000256" key="2">
    <source>
        <dbReference type="ARBA" id="ARBA00022448"/>
    </source>
</evidence>
<dbReference type="EMBL" id="JAAGOA010000005">
    <property type="protein sequence ID" value="NEE00456.1"/>
    <property type="molecule type" value="Genomic_DNA"/>
</dbReference>
<feature type="domain" description="ABC transmembrane type-1" evidence="9">
    <location>
        <begin position="108"/>
        <end position="296"/>
    </location>
</feature>
<comment type="similarity">
    <text evidence="7">Belongs to the binding-protein-dependent transport system permease family.</text>
</comment>
<comment type="caution">
    <text evidence="10">The sequence shown here is derived from an EMBL/GenBank/DDBJ whole genome shotgun (WGS) entry which is preliminary data.</text>
</comment>
<dbReference type="CDD" id="cd06261">
    <property type="entry name" value="TM_PBP2"/>
    <property type="match status" value="1"/>
</dbReference>
<keyword evidence="2 7" id="KW-0813">Transport</keyword>
<dbReference type="Pfam" id="PF12911">
    <property type="entry name" value="OppC_N"/>
    <property type="match status" value="1"/>
</dbReference>
<keyword evidence="11" id="KW-1185">Reference proteome</keyword>
<feature type="transmembrane region" description="Helical" evidence="7">
    <location>
        <begin position="273"/>
        <end position="295"/>
    </location>
</feature>
<evidence type="ECO:0000256" key="1">
    <source>
        <dbReference type="ARBA" id="ARBA00004651"/>
    </source>
</evidence>
<feature type="region of interest" description="Disordered" evidence="8">
    <location>
        <begin position="1"/>
        <end position="34"/>
    </location>
</feature>
<proteinExistence type="inferred from homology"/>
<dbReference type="GO" id="GO:0055085">
    <property type="term" value="P:transmembrane transport"/>
    <property type="evidence" value="ECO:0007669"/>
    <property type="project" value="InterPro"/>
</dbReference>
<dbReference type="RefSeq" id="WP_163736157.1">
    <property type="nucleotide sequence ID" value="NZ_JAAGOA010000005.1"/>
</dbReference>
<dbReference type="Proteomes" id="UP000475214">
    <property type="component" value="Unassembled WGS sequence"/>
</dbReference>